<evidence type="ECO:0000256" key="2">
    <source>
        <dbReference type="ARBA" id="ARBA00005189"/>
    </source>
</evidence>
<comment type="pathway">
    <text evidence="1">Glycerolipid metabolism; triacylglycerol biosynthesis.</text>
</comment>
<evidence type="ECO:0000259" key="12">
    <source>
        <dbReference type="Pfam" id="PF06974"/>
    </source>
</evidence>
<reference evidence="14" key="1">
    <citation type="journal article" date="2019" name="Int. J. Syst. Evol. Microbiol.">
        <title>The Global Catalogue of Microorganisms (GCM) 10K type strain sequencing project: providing services to taxonomists for standard genome sequencing and annotation.</title>
        <authorList>
            <consortium name="The Broad Institute Genomics Platform"/>
            <consortium name="The Broad Institute Genome Sequencing Center for Infectious Disease"/>
            <person name="Wu L."/>
            <person name="Ma J."/>
        </authorList>
    </citation>
    <scope>NUCLEOTIDE SEQUENCE [LARGE SCALE GENOMIC DNA]</scope>
    <source>
        <strain evidence="14">DT72</strain>
    </source>
</reference>
<keyword evidence="14" id="KW-1185">Reference proteome</keyword>
<dbReference type="EC" id="2.3.1.20" evidence="4"/>
<evidence type="ECO:0000256" key="1">
    <source>
        <dbReference type="ARBA" id="ARBA00004771"/>
    </source>
</evidence>
<keyword evidence="8" id="KW-0443">Lipid metabolism</keyword>
<feature type="domain" description="O-acyltransferase WSD1-like N-terminal" evidence="11">
    <location>
        <begin position="12"/>
        <end position="262"/>
    </location>
</feature>
<dbReference type="RefSeq" id="WP_378483869.1">
    <property type="nucleotide sequence ID" value="NZ_JBHUFB010000007.1"/>
</dbReference>
<evidence type="ECO:0000259" key="11">
    <source>
        <dbReference type="Pfam" id="PF03007"/>
    </source>
</evidence>
<evidence type="ECO:0000256" key="6">
    <source>
        <dbReference type="ARBA" id="ARBA00022679"/>
    </source>
</evidence>
<comment type="caution">
    <text evidence="13">The sequence shown here is derived from an EMBL/GenBank/DDBJ whole genome shotgun (WGS) entry which is preliminary data.</text>
</comment>
<keyword evidence="9" id="KW-0012">Acyltransferase</keyword>
<evidence type="ECO:0000256" key="10">
    <source>
        <dbReference type="ARBA" id="ARBA00048109"/>
    </source>
</evidence>
<protein>
    <recommendedName>
        <fullName evidence="4">diacylglycerol O-acyltransferase</fullName>
        <ecNumber evidence="4">2.3.1.20</ecNumber>
    </recommendedName>
</protein>
<evidence type="ECO:0000256" key="4">
    <source>
        <dbReference type="ARBA" id="ARBA00013244"/>
    </source>
</evidence>
<evidence type="ECO:0000313" key="13">
    <source>
        <dbReference type="EMBL" id="MFD1811316.1"/>
    </source>
</evidence>
<comment type="pathway">
    <text evidence="2">Lipid metabolism.</text>
</comment>
<comment type="similarity">
    <text evidence="3">Belongs to the long-chain O-acyltransferase family.</text>
</comment>
<feature type="domain" description="O-acyltransferase WSD1 C-terminal" evidence="12">
    <location>
        <begin position="301"/>
        <end position="448"/>
    </location>
</feature>
<dbReference type="Proteomes" id="UP001597286">
    <property type="component" value="Unassembled WGS sequence"/>
</dbReference>
<organism evidence="13 14">
    <name type="scientific">Rhodococcus gannanensis</name>
    <dbReference type="NCBI Taxonomy" id="1960308"/>
    <lineage>
        <taxon>Bacteria</taxon>
        <taxon>Bacillati</taxon>
        <taxon>Actinomycetota</taxon>
        <taxon>Actinomycetes</taxon>
        <taxon>Mycobacteriales</taxon>
        <taxon>Nocardiaceae</taxon>
        <taxon>Rhodococcus</taxon>
    </lineage>
</organism>
<evidence type="ECO:0000256" key="8">
    <source>
        <dbReference type="ARBA" id="ARBA00023098"/>
    </source>
</evidence>
<dbReference type="InterPro" id="IPR023213">
    <property type="entry name" value="CAT-like_dom_sf"/>
</dbReference>
<dbReference type="PANTHER" id="PTHR31650">
    <property type="entry name" value="O-ACYLTRANSFERASE (WSD1-LIKE) FAMILY PROTEIN"/>
    <property type="match status" value="1"/>
</dbReference>
<dbReference type="SUPFAM" id="SSF52777">
    <property type="entry name" value="CoA-dependent acyltransferases"/>
    <property type="match status" value="1"/>
</dbReference>
<evidence type="ECO:0000256" key="7">
    <source>
        <dbReference type="ARBA" id="ARBA00022798"/>
    </source>
</evidence>
<sequence>MSFATQLAAIELAPRDAANIYLESDRAPANIVTTAIVDGADLRVDKEAAVTWMTERLDCSPIFRRKLRRVWGDITYPSWVEDPDLTVADHVTVTHASDRAEADAVISRLLERRMDLTRPPWDLTVIDGVRGLGDGLPGTAAILAFRFHHSIGDGVVTAATYRRMLTATPEPAADPIPQRTHGPIREALRVPEDFAKYLGALLRAPRLARAAARVDVGRAATPVPTRFNRRIEGHPALGVINFDLDEIRGIQRSVPGATVNDVLLTVIAGALGRLLADLDEPTDRPLSAAMPIAVDDLADTGNSFALGTVDLHVNESDPITRLRLVHAAASTEKRRQAHPVMARLRAVPSSIPAYVTRITGERARKANRLHAGPVTMVSNVPSRVHDATFMGVPVADRVSYLTIADGATLAHFVSSAGQRVSLTVTVDSAVLPEPATYENMLRESYTELLDATGKVLDRA</sequence>
<name>A0ABW4NZA7_9NOCA</name>
<dbReference type="InterPro" id="IPR009721">
    <property type="entry name" value="O-acyltransferase_WSD1_C"/>
</dbReference>
<dbReference type="Gene3D" id="3.30.559.10">
    <property type="entry name" value="Chloramphenicol acetyltransferase-like domain"/>
    <property type="match status" value="1"/>
</dbReference>
<evidence type="ECO:0000256" key="5">
    <source>
        <dbReference type="ARBA" id="ARBA00022516"/>
    </source>
</evidence>
<proteinExistence type="inferred from homology"/>
<comment type="catalytic activity">
    <reaction evidence="10">
        <text>an acyl-CoA + a 1,2-diacyl-sn-glycerol = a triacyl-sn-glycerol + CoA</text>
        <dbReference type="Rhea" id="RHEA:10868"/>
        <dbReference type="ChEBI" id="CHEBI:17815"/>
        <dbReference type="ChEBI" id="CHEBI:57287"/>
        <dbReference type="ChEBI" id="CHEBI:58342"/>
        <dbReference type="ChEBI" id="CHEBI:64615"/>
        <dbReference type="EC" id="2.3.1.20"/>
    </reaction>
</comment>
<accession>A0ABW4NZA7</accession>
<keyword evidence="7" id="KW-0319">Glycerol metabolism</keyword>
<keyword evidence="5" id="KW-0444">Lipid biosynthesis</keyword>
<keyword evidence="6" id="KW-0808">Transferase</keyword>
<dbReference type="InterPro" id="IPR004255">
    <property type="entry name" value="O-acyltransferase_WSD1_N"/>
</dbReference>
<dbReference type="Pfam" id="PF06974">
    <property type="entry name" value="WS_DGAT_C"/>
    <property type="match status" value="1"/>
</dbReference>
<gene>
    <name evidence="13" type="ORF">ACFSJG_03760</name>
</gene>
<dbReference type="PANTHER" id="PTHR31650:SF1">
    <property type="entry name" value="WAX ESTER SYNTHASE_DIACYLGLYCEROL ACYLTRANSFERASE 4-RELATED"/>
    <property type="match status" value="1"/>
</dbReference>
<evidence type="ECO:0000256" key="3">
    <source>
        <dbReference type="ARBA" id="ARBA00009587"/>
    </source>
</evidence>
<evidence type="ECO:0000256" key="9">
    <source>
        <dbReference type="ARBA" id="ARBA00023315"/>
    </source>
</evidence>
<dbReference type="EMBL" id="JBHUFB010000007">
    <property type="protein sequence ID" value="MFD1811316.1"/>
    <property type="molecule type" value="Genomic_DNA"/>
</dbReference>
<evidence type="ECO:0000313" key="14">
    <source>
        <dbReference type="Proteomes" id="UP001597286"/>
    </source>
</evidence>
<dbReference type="Pfam" id="PF03007">
    <property type="entry name" value="WS_DGAT_cat"/>
    <property type="match status" value="1"/>
</dbReference>
<dbReference type="InterPro" id="IPR045034">
    <property type="entry name" value="O-acyltransferase_WSD1-like"/>
</dbReference>